<feature type="domain" description="Zn(2)-C6 fungal-type" evidence="2">
    <location>
        <begin position="99"/>
        <end position="128"/>
    </location>
</feature>
<dbReference type="SMART" id="SM00066">
    <property type="entry name" value="GAL4"/>
    <property type="match status" value="2"/>
</dbReference>
<dbReference type="GO" id="GO:0008270">
    <property type="term" value="F:zinc ion binding"/>
    <property type="evidence" value="ECO:0007669"/>
    <property type="project" value="InterPro"/>
</dbReference>
<proteinExistence type="predicted"/>
<reference evidence="4 5" key="1">
    <citation type="journal article" date="2016" name="Environ. Microbiol.">
        <title>Effector profiles distinguish formae speciales of Fusarium oxysporum.</title>
        <authorList>
            <person name="van Dam P."/>
            <person name="Fokkens L."/>
            <person name="Schmidt S.M."/>
            <person name="Linmans J.H."/>
            <person name="Kistler H.C."/>
            <person name="Ma L.J."/>
            <person name="Rep M."/>
        </authorList>
    </citation>
    <scope>NUCLEOTIDE SEQUENCE [LARGE SCALE GENOMIC DNA]</scope>
    <source>
        <strain evidence="4 5">Forc016</strain>
    </source>
</reference>
<keyword evidence="1" id="KW-0539">Nucleus</keyword>
<dbReference type="Proteomes" id="UP000219602">
    <property type="component" value="Unassembled WGS sequence"/>
</dbReference>
<evidence type="ECO:0000313" key="4">
    <source>
        <dbReference type="EMBL" id="PCD21399.1"/>
    </source>
</evidence>
<dbReference type="AlphaFoldDB" id="A0A2H3G8I7"/>
<accession>A0A2H3G8I7</accession>
<gene>
    <name evidence="3" type="ORF">AU210_016246</name>
    <name evidence="4" type="ORF">AU210_016364</name>
</gene>
<dbReference type="GO" id="GO:0000981">
    <property type="term" value="F:DNA-binding transcription factor activity, RNA polymerase II-specific"/>
    <property type="evidence" value="ECO:0007669"/>
    <property type="project" value="InterPro"/>
</dbReference>
<evidence type="ECO:0000259" key="2">
    <source>
        <dbReference type="PROSITE" id="PS50048"/>
    </source>
</evidence>
<dbReference type="SUPFAM" id="SSF57701">
    <property type="entry name" value="Zn2/Cys6 DNA-binding domain"/>
    <property type="match status" value="1"/>
</dbReference>
<evidence type="ECO:0000256" key="1">
    <source>
        <dbReference type="ARBA" id="ARBA00023242"/>
    </source>
</evidence>
<dbReference type="EMBL" id="MABQ02000013">
    <property type="protein sequence ID" value="PCD21399.1"/>
    <property type="molecule type" value="Genomic_DNA"/>
</dbReference>
<dbReference type="Gene3D" id="4.10.240.10">
    <property type="entry name" value="Zn(2)-C6 fungal-type DNA-binding domain"/>
    <property type="match status" value="1"/>
</dbReference>
<comment type="caution">
    <text evidence="4">The sequence shown here is derived from an EMBL/GenBank/DDBJ whole genome shotgun (WGS) entry which is preliminary data.</text>
</comment>
<dbReference type="InterPro" id="IPR036864">
    <property type="entry name" value="Zn2-C6_fun-type_DNA-bd_sf"/>
</dbReference>
<name>A0A2H3G8I7_FUSOX</name>
<protein>
    <recommendedName>
        <fullName evidence="2">Zn(2)-C6 fungal-type domain-containing protein</fullName>
    </recommendedName>
</protein>
<dbReference type="PROSITE" id="PS50048">
    <property type="entry name" value="ZN2_CY6_FUNGAL_2"/>
    <property type="match status" value="1"/>
</dbReference>
<dbReference type="EMBL" id="MABQ02000013">
    <property type="protein sequence ID" value="PCD21280.1"/>
    <property type="molecule type" value="Genomic_DNA"/>
</dbReference>
<evidence type="ECO:0000313" key="5">
    <source>
        <dbReference type="Proteomes" id="UP000219602"/>
    </source>
</evidence>
<dbReference type="CDD" id="cd00067">
    <property type="entry name" value="GAL4"/>
    <property type="match status" value="1"/>
</dbReference>
<reference evidence="4" key="2">
    <citation type="submission" date="2016-06" db="EMBL/GenBank/DDBJ databases">
        <authorList>
            <person name="Kjaerup R.B."/>
            <person name="Dalgaard T.S."/>
            <person name="Juul-Madsen H.R."/>
        </authorList>
    </citation>
    <scope>NUCLEOTIDE SEQUENCE</scope>
    <source>
        <strain evidence="4">Forc016</strain>
    </source>
</reference>
<organism evidence="4 5">
    <name type="scientific">Fusarium oxysporum f. sp. radicis-cucumerinum</name>
    <dbReference type="NCBI Taxonomy" id="327505"/>
    <lineage>
        <taxon>Eukaryota</taxon>
        <taxon>Fungi</taxon>
        <taxon>Dikarya</taxon>
        <taxon>Ascomycota</taxon>
        <taxon>Pezizomycotina</taxon>
        <taxon>Sordariomycetes</taxon>
        <taxon>Hypocreomycetidae</taxon>
        <taxon>Hypocreales</taxon>
        <taxon>Nectriaceae</taxon>
        <taxon>Fusarium</taxon>
        <taxon>Fusarium oxysporum species complex</taxon>
    </lineage>
</organism>
<reference evidence="4 5" key="3">
    <citation type="journal article" date="2017" name="Sci. Rep.">
        <title>A mobile pathogenicity chromosome in Fusarium oxysporum for infection of multiple cucurbit species.</title>
        <authorList>
            <person name="van Dam P."/>
            <person name="Fokkens L."/>
            <person name="Ayukawa Y."/>
            <person name="van der Gragt M."/>
            <person name="Ter Horst A."/>
            <person name="Brankovics B."/>
            <person name="Houterman P.M."/>
            <person name="Arie T."/>
            <person name="Rep M."/>
        </authorList>
    </citation>
    <scope>NUCLEOTIDE SEQUENCE [LARGE SCALE GENOMIC DNA]</scope>
    <source>
        <strain evidence="4 5">Forc016</strain>
    </source>
</reference>
<sequence length="255" mass="28862">MRHGTPYRPGLGEYENYIQLASFPEAAAGRAYHHLHYLSNEQSPPQGIIRNAEQPPNLQGCFEHHYTPVSDGVNDEDNDSLVYEAKTQCALVKLTFFQSCQPCRTDKKDCNGESPCDKCTSFGEDCNYEIESEGKGREVEKRRFFEVCNRCEDIKAKRDGQNPGNGQKPCDGQYPCGSCIDLKTQCIYSIKPEIYIDRATENIALLSRPVKELATQRGLIAAILRPYSRVRRSITKCYGGISKALRYKKPKSRMD</sequence>
<dbReference type="Pfam" id="PF00172">
    <property type="entry name" value="Zn_clus"/>
    <property type="match status" value="1"/>
</dbReference>
<evidence type="ECO:0000313" key="3">
    <source>
        <dbReference type="EMBL" id="PCD21280.1"/>
    </source>
</evidence>
<dbReference type="PROSITE" id="PS00463">
    <property type="entry name" value="ZN2_CY6_FUNGAL_1"/>
    <property type="match status" value="1"/>
</dbReference>
<dbReference type="InterPro" id="IPR001138">
    <property type="entry name" value="Zn2Cys6_DnaBD"/>
</dbReference>